<evidence type="ECO:0000313" key="6">
    <source>
        <dbReference type="Proteomes" id="UP000240988"/>
    </source>
</evidence>
<feature type="domain" description="Type I restriction modification DNA specificity" evidence="4">
    <location>
        <begin position="256"/>
        <end position="371"/>
    </location>
</feature>
<dbReference type="InterPro" id="IPR000055">
    <property type="entry name" value="Restrct_endonuc_typeI_TRD"/>
</dbReference>
<organism evidence="5 6">
    <name type="scientific">Mycobacterium rhizamassiliense</name>
    <dbReference type="NCBI Taxonomy" id="1841860"/>
    <lineage>
        <taxon>Bacteria</taxon>
        <taxon>Bacillati</taxon>
        <taxon>Actinomycetota</taxon>
        <taxon>Actinomycetes</taxon>
        <taxon>Mycobacteriales</taxon>
        <taxon>Mycobacteriaceae</taxon>
        <taxon>Mycobacterium</taxon>
    </lineage>
</organism>
<evidence type="ECO:0000256" key="2">
    <source>
        <dbReference type="ARBA" id="ARBA00022747"/>
    </source>
</evidence>
<name>A0A2U3NX95_9MYCO</name>
<accession>A0A2U3NX95</accession>
<evidence type="ECO:0000256" key="3">
    <source>
        <dbReference type="ARBA" id="ARBA00023125"/>
    </source>
</evidence>
<protein>
    <recommendedName>
        <fullName evidence="4">Type I restriction modification DNA specificity domain-containing protein</fullName>
    </recommendedName>
</protein>
<gene>
    <name evidence="5" type="ORF">MRAB57_3978</name>
</gene>
<dbReference type="Gene3D" id="3.90.220.20">
    <property type="entry name" value="DNA methylase specificity domains"/>
    <property type="match status" value="2"/>
</dbReference>
<feature type="non-terminal residue" evidence="5">
    <location>
        <position position="1"/>
    </location>
</feature>
<dbReference type="Pfam" id="PF01420">
    <property type="entry name" value="Methylase_S"/>
    <property type="match status" value="2"/>
</dbReference>
<comment type="similarity">
    <text evidence="1">Belongs to the type-I restriction system S methylase family.</text>
</comment>
<dbReference type="InterPro" id="IPR052021">
    <property type="entry name" value="Type-I_RS_S_subunit"/>
</dbReference>
<dbReference type="InterPro" id="IPR044946">
    <property type="entry name" value="Restrct_endonuc_typeI_TRD_sf"/>
</dbReference>
<evidence type="ECO:0000259" key="4">
    <source>
        <dbReference type="Pfam" id="PF01420"/>
    </source>
</evidence>
<dbReference type="GO" id="GO:0009307">
    <property type="term" value="P:DNA restriction-modification system"/>
    <property type="evidence" value="ECO:0007669"/>
    <property type="project" value="UniProtKB-KW"/>
</dbReference>
<dbReference type="Proteomes" id="UP000240988">
    <property type="component" value="Unassembled WGS sequence"/>
</dbReference>
<reference evidence="5 6" key="1">
    <citation type="submission" date="2017-01" db="EMBL/GenBank/DDBJ databases">
        <authorList>
            <consortium name="Urmite Genomes"/>
        </authorList>
    </citation>
    <scope>NUCLEOTIDE SEQUENCE [LARGE SCALE GENOMIC DNA]</scope>
    <source>
        <strain evidence="5 6">AB57</strain>
    </source>
</reference>
<dbReference type="PANTHER" id="PTHR30408:SF13">
    <property type="entry name" value="TYPE I RESTRICTION ENZYME HINDI SPECIFICITY SUBUNIT"/>
    <property type="match status" value="1"/>
</dbReference>
<keyword evidence="2" id="KW-0680">Restriction system</keyword>
<dbReference type="GO" id="GO:0003677">
    <property type="term" value="F:DNA binding"/>
    <property type="evidence" value="ECO:0007669"/>
    <property type="project" value="UniProtKB-KW"/>
</dbReference>
<evidence type="ECO:0000256" key="1">
    <source>
        <dbReference type="ARBA" id="ARBA00010923"/>
    </source>
</evidence>
<proteinExistence type="inferred from homology"/>
<keyword evidence="6" id="KW-1185">Reference proteome</keyword>
<dbReference type="SUPFAM" id="SSF116734">
    <property type="entry name" value="DNA methylase specificity domain"/>
    <property type="match status" value="2"/>
</dbReference>
<dbReference type="EMBL" id="FUFA01000005">
    <property type="protein sequence ID" value="SPM36139.1"/>
    <property type="molecule type" value="Genomic_DNA"/>
</dbReference>
<dbReference type="AlphaFoldDB" id="A0A2U3NX95"/>
<dbReference type="PANTHER" id="PTHR30408">
    <property type="entry name" value="TYPE-1 RESTRICTION ENZYME ECOKI SPECIFICITY PROTEIN"/>
    <property type="match status" value="1"/>
</dbReference>
<feature type="domain" description="Type I restriction modification DNA specificity" evidence="4">
    <location>
        <begin position="5"/>
        <end position="175"/>
    </location>
</feature>
<dbReference type="CDD" id="cd17521">
    <property type="entry name" value="RMtype1_S_Sau13435ORF2165P_TRD2-CR2_like"/>
    <property type="match status" value="1"/>
</dbReference>
<keyword evidence="3" id="KW-0238">DNA-binding</keyword>
<dbReference type="STRING" id="1841860.GCA_900157375_03981"/>
<sequence length="400" mass="44394">VTAVWTTSTVGEQFDVQLGKMLDAAKNVGIPKPYLGNRAIQWGRIDVAARGIVPMTRSDLQRYRLREGDLLVCEGGEVGRGAIWQNQLPECYYQKALHRLRAKSGYDARLMLALLHYWSSVGAFSDFVTQTSIAHLPREKFVQMPLPLPSKVEQCCIGDALQDADDLIATQERIITKKQAVKQGMIQRLFAGRSHAPSGWRDCCLGENLLGPPRYGINAAAVPLRPGIGTYIRITDINDDGRFDPHPKVGVSHPNAPSYILKTGELVIARTGASVGKSYLYDPRDGELVYAGFLINIAPDPRRLNPKFLALFMQTADYWNWVARTSMRTGQPGINGSEYAQLPLALPSIDIQNDVAKKFADVDQQIEALERRLHKSIAIKTAMMQQLLTGRARLRAESAL</sequence>
<evidence type="ECO:0000313" key="5">
    <source>
        <dbReference type="EMBL" id="SPM36139.1"/>
    </source>
</evidence>